<comment type="function">
    <text evidence="6">Thiol-specific peroxidase that catalyzes the reduction of hydrogen peroxide and organic hydroperoxides to water and alcohols, respectively. Plays a role in cell protection against oxidative stress by detoxifying peroxides.</text>
</comment>
<protein>
    <recommendedName>
        <fullName evidence="6">Thiol peroxidase</fullName>
        <shortName evidence="6">Tpx</shortName>
        <ecNumber evidence="6">1.11.1.24</ecNumber>
    </recommendedName>
    <alternativeName>
        <fullName evidence="6">Peroxiredoxin tpx</fullName>
        <shortName evidence="6">Prx</shortName>
    </alternativeName>
    <alternativeName>
        <fullName evidence="6">Thioredoxin peroxidase</fullName>
    </alternativeName>
    <alternativeName>
        <fullName evidence="6">Thioredoxin-dependent peroxiredoxin</fullName>
    </alternativeName>
</protein>
<feature type="disulfide bond" description="Redox-active" evidence="6">
    <location>
        <begin position="60"/>
        <end position="94"/>
    </location>
</feature>
<dbReference type="NCBIfam" id="NF001808">
    <property type="entry name" value="PRK00522.1"/>
    <property type="match status" value="1"/>
</dbReference>
<dbReference type="InterPro" id="IPR013740">
    <property type="entry name" value="Redoxin"/>
</dbReference>
<dbReference type="PROSITE" id="PS51352">
    <property type="entry name" value="THIOREDOXIN_2"/>
    <property type="match status" value="1"/>
</dbReference>
<comment type="miscellaneous">
    <text evidence="6">The active site is a conserved redox-active cysteine residue, the peroxidatic cysteine (C(P)), which makes the nucleophilic attack on the peroxide substrate. The peroxide oxidizes the C(P)-SH to cysteine sulfenic acid (C(P)-SOH), which then reacts with another cysteine residue, the resolving cysteine (C(R)), to form a disulfide bridge. The disulfide is subsequently reduced by an appropriate electron donor to complete the catalytic cycle. In this atypical 2-Cys peroxiredoxin, C(R) is present in the same subunit to form an intramolecular disulfide. The disulfide is subsequently reduced by thioredoxin.</text>
</comment>
<evidence type="ECO:0000256" key="2">
    <source>
        <dbReference type="ARBA" id="ARBA00022862"/>
    </source>
</evidence>
<comment type="catalytic activity">
    <reaction evidence="6">
        <text>a hydroperoxide + [thioredoxin]-dithiol = an alcohol + [thioredoxin]-disulfide + H2O</text>
        <dbReference type="Rhea" id="RHEA:62620"/>
        <dbReference type="Rhea" id="RHEA-COMP:10698"/>
        <dbReference type="Rhea" id="RHEA-COMP:10700"/>
        <dbReference type="ChEBI" id="CHEBI:15377"/>
        <dbReference type="ChEBI" id="CHEBI:29950"/>
        <dbReference type="ChEBI" id="CHEBI:30879"/>
        <dbReference type="ChEBI" id="CHEBI:35924"/>
        <dbReference type="ChEBI" id="CHEBI:50058"/>
        <dbReference type="EC" id="1.11.1.24"/>
    </reaction>
</comment>
<dbReference type="RefSeq" id="WP_286354987.1">
    <property type="nucleotide sequence ID" value="NZ_AP027079.1"/>
</dbReference>
<feature type="domain" description="Thioredoxin" evidence="7">
    <location>
        <begin position="18"/>
        <end position="165"/>
    </location>
</feature>
<evidence type="ECO:0000256" key="3">
    <source>
        <dbReference type="ARBA" id="ARBA00023002"/>
    </source>
</evidence>
<dbReference type="InterPro" id="IPR050455">
    <property type="entry name" value="Tpx_Peroxidase_subfamily"/>
</dbReference>
<feature type="active site" description="Cysteine sulfenic acid (-SOH) intermediate" evidence="6">
    <location>
        <position position="60"/>
    </location>
</feature>
<dbReference type="EC" id="1.11.1.24" evidence="6"/>
<dbReference type="InterPro" id="IPR018219">
    <property type="entry name" value="Tpx_CS"/>
</dbReference>
<sequence length="165" mass="17253">MAQITLKGTPLHTSGDLPKVGSAAPAFTLVRTDLSEVSGKDLAGQRVVLNIFPSLDTPTCAASVRKFNARANEKPNTTILCVSADLPFAQKRFCGAEGLDNVVPASTFRSADFGKTYGVTMTDGPLKGLLARAVVVVDGAGKVVHTELVPEIAQEPDYNAALAVL</sequence>
<keyword evidence="9" id="KW-1185">Reference proteome</keyword>
<comment type="subunit">
    <text evidence="6">Homodimer.</text>
</comment>
<proteinExistence type="inferred from homology"/>
<dbReference type="SUPFAM" id="SSF52833">
    <property type="entry name" value="Thioredoxin-like"/>
    <property type="match status" value="1"/>
</dbReference>
<keyword evidence="3 6" id="KW-0560">Oxidoreductase</keyword>
<gene>
    <name evidence="8" type="primary">tpx_1</name>
    <name evidence="6" type="synonym">tpx</name>
    <name evidence="8" type="ORF">GETHOR_04650</name>
</gene>
<keyword evidence="5 6" id="KW-0676">Redox-active center</keyword>
<evidence type="ECO:0000256" key="4">
    <source>
        <dbReference type="ARBA" id="ARBA00023157"/>
    </source>
</evidence>
<comment type="similarity">
    <text evidence="6">Belongs to the peroxiredoxin family. Tpx subfamily.</text>
</comment>
<dbReference type="InterPro" id="IPR036249">
    <property type="entry name" value="Thioredoxin-like_sf"/>
</dbReference>
<evidence type="ECO:0000313" key="9">
    <source>
        <dbReference type="Proteomes" id="UP001242010"/>
    </source>
</evidence>
<dbReference type="InterPro" id="IPR013766">
    <property type="entry name" value="Thioredoxin_domain"/>
</dbReference>
<name>A0ABM8DNB2_9BACT</name>
<dbReference type="HAMAP" id="MF_00269">
    <property type="entry name" value="Tpx"/>
    <property type="match status" value="1"/>
</dbReference>
<dbReference type="Pfam" id="PF08534">
    <property type="entry name" value="Redoxin"/>
    <property type="match status" value="1"/>
</dbReference>
<dbReference type="PROSITE" id="PS01265">
    <property type="entry name" value="TPX"/>
    <property type="match status" value="1"/>
</dbReference>
<evidence type="ECO:0000256" key="1">
    <source>
        <dbReference type="ARBA" id="ARBA00022559"/>
    </source>
</evidence>
<dbReference type="Proteomes" id="UP001242010">
    <property type="component" value="Chromosome"/>
</dbReference>
<evidence type="ECO:0000259" key="7">
    <source>
        <dbReference type="PROSITE" id="PS51352"/>
    </source>
</evidence>
<evidence type="ECO:0000256" key="6">
    <source>
        <dbReference type="HAMAP-Rule" id="MF_00269"/>
    </source>
</evidence>
<dbReference type="GO" id="GO:0004601">
    <property type="term" value="F:peroxidase activity"/>
    <property type="evidence" value="ECO:0007669"/>
    <property type="project" value="UniProtKB-KW"/>
</dbReference>
<reference evidence="9" key="1">
    <citation type="journal article" date="2023" name="Int. J. Syst. Evol. Microbiol.">
        <title>Mesoterricola silvestris gen. nov., sp. nov., Mesoterricola sediminis sp. nov., Geothrix oryzae sp. nov., Geothrix edaphica sp. nov., Geothrix rubra sp. nov., and Geothrix limicola sp. nov., six novel members of Acidobacteriota isolated from soils.</title>
        <authorList>
            <person name="Itoh H."/>
            <person name="Sugisawa Y."/>
            <person name="Mise K."/>
            <person name="Xu Z."/>
            <person name="Kuniyasu M."/>
            <person name="Ushijima N."/>
            <person name="Kawano K."/>
            <person name="Kobayashi E."/>
            <person name="Shiratori Y."/>
            <person name="Masuda Y."/>
            <person name="Senoo K."/>
        </authorList>
    </citation>
    <scope>NUCLEOTIDE SEQUENCE [LARGE SCALE GENOMIC DNA]</scope>
    <source>
        <strain evidence="9">Red222</strain>
    </source>
</reference>
<dbReference type="PANTHER" id="PTHR43110">
    <property type="entry name" value="THIOL PEROXIDASE"/>
    <property type="match status" value="1"/>
</dbReference>
<dbReference type="CDD" id="cd03014">
    <property type="entry name" value="PRX_Atyp2cys"/>
    <property type="match status" value="1"/>
</dbReference>
<evidence type="ECO:0000313" key="8">
    <source>
        <dbReference type="EMBL" id="BDU68364.1"/>
    </source>
</evidence>
<organism evidence="8 9">
    <name type="scientific">Geothrix oryzae</name>
    <dbReference type="NCBI Taxonomy" id="2927975"/>
    <lineage>
        <taxon>Bacteria</taxon>
        <taxon>Pseudomonadati</taxon>
        <taxon>Acidobacteriota</taxon>
        <taxon>Holophagae</taxon>
        <taxon>Holophagales</taxon>
        <taxon>Holophagaceae</taxon>
        <taxon>Geothrix</taxon>
    </lineage>
</organism>
<dbReference type="EMBL" id="AP027079">
    <property type="protein sequence ID" value="BDU68364.1"/>
    <property type="molecule type" value="Genomic_DNA"/>
</dbReference>
<dbReference type="PANTHER" id="PTHR43110:SF1">
    <property type="entry name" value="THIOL PEROXIDASE"/>
    <property type="match status" value="1"/>
</dbReference>
<keyword evidence="4 6" id="KW-1015">Disulfide bond</keyword>
<evidence type="ECO:0000256" key="5">
    <source>
        <dbReference type="ARBA" id="ARBA00023284"/>
    </source>
</evidence>
<dbReference type="InterPro" id="IPR002065">
    <property type="entry name" value="TPX"/>
</dbReference>
<keyword evidence="2 6" id="KW-0049">Antioxidant</keyword>
<accession>A0ABM8DNB2</accession>
<dbReference type="Gene3D" id="3.40.30.10">
    <property type="entry name" value="Glutaredoxin"/>
    <property type="match status" value="1"/>
</dbReference>
<keyword evidence="1 6" id="KW-0575">Peroxidase</keyword>